<gene>
    <name evidence="2" type="ORF">N7537_011220</name>
</gene>
<organism evidence="2 3">
    <name type="scientific">Penicillium hordei</name>
    <dbReference type="NCBI Taxonomy" id="40994"/>
    <lineage>
        <taxon>Eukaryota</taxon>
        <taxon>Fungi</taxon>
        <taxon>Dikarya</taxon>
        <taxon>Ascomycota</taxon>
        <taxon>Pezizomycotina</taxon>
        <taxon>Eurotiomycetes</taxon>
        <taxon>Eurotiomycetidae</taxon>
        <taxon>Eurotiales</taxon>
        <taxon>Aspergillaceae</taxon>
        <taxon>Penicillium</taxon>
    </lineage>
</organism>
<accession>A0AAD6GTF4</accession>
<dbReference type="Pfam" id="PF08881">
    <property type="entry name" value="CVNH"/>
    <property type="match status" value="1"/>
</dbReference>
<evidence type="ECO:0000313" key="3">
    <source>
        <dbReference type="Proteomes" id="UP001213799"/>
    </source>
</evidence>
<dbReference type="InterPro" id="IPR036673">
    <property type="entry name" value="Cyanovirin-N_sf"/>
</dbReference>
<proteinExistence type="predicted"/>
<name>A0AAD6GTF4_9EURO</name>
<dbReference type="Gene3D" id="2.30.60.10">
    <property type="entry name" value="Cyanovirin-N"/>
    <property type="match status" value="1"/>
</dbReference>
<dbReference type="SUPFAM" id="SSF51322">
    <property type="entry name" value="Cyanovirin-N"/>
    <property type="match status" value="1"/>
</dbReference>
<reference evidence="2" key="2">
    <citation type="submission" date="2023-01" db="EMBL/GenBank/DDBJ databases">
        <authorList>
            <person name="Petersen C."/>
        </authorList>
    </citation>
    <scope>NUCLEOTIDE SEQUENCE</scope>
    <source>
        <strain evidence="2">IBT 12815</strain>
    </source>
</reference>
<sequence>MNNTQNLRIKSVGQDTWLMGDCLNKVTGHWNPSSLRLDSYLGDEGGDFQWGGHEFTEKASNITFNADEGAAHQPILRADLLDDAGEFHEADKNLSERISNVNGQFEFR</sequence>
<dbReference type="InterPro" id="IPR011058">
    <property type="entry name" value="Cyanovirin-N"/>
</dbReference>
<evidence type="ECO:0000313" key="2">
    <source>
        <dbReference type="EMBL" id="KAJ5588542.1"/>
    </source>
</evidence>
<dbReference type="AlphaFoldDB" id="A0AAD6GTF4"/>
<dbReference type="RefSeq" id="XP_056747561.1">
    <property type="nucleotide sequence ID" value="XM_056902274.1"/>
</dbReference>
<dbReference type="Proteomes" id="UP001213799">
    <property type="component" value="Unassembled WGS sequence"/>
</dbReference>
<keyword evidence="3" id="KW-1185">Reference proteome</keyword>
<dbReference type="GeneID" id="81592516"/>
<dbReference type="PANTHER" id="PTHR42076:SF1">
    <property type="entry name" value="CYANOVIRIN-N DOMAIN-CONTAINING PROTEIN"/>
    <property type="match status" value="1"/>
</dbReference>
<comment type="caution">
    <text evidence="2">The sequence shown here is derived from an EMBL/GenBank/DDBJ whole genome shotgun (WGS) entry which is preliminary data.</text>
</comment>
<reference evidence="2" key="1">
    <citation type="journal article" date="2023" name="IMA Fungus">
        <title>Comparative genomic study of the Penicillium genus elucidates a diverse pangenome and 15 lateral gene transfer events.</title>
        <authorList>
            <person name="Petersen C."/>
            <person name="Sorensen T."/>
            <person name="Nielsen M.R."/>
            <person name="Sondergaard T.E."/>
            <person name="Sorensen J.L."/>
            <person name="Fitzpatrick D.A."/>
            <person name="Frisvad J.C."/>
            <person name="Nielsen K.L."/>
        </authorList>
    </citation>
    <scope>NUCLEOTIDE SEQUENCE</scope>
    <source>
        <strain evidence="2">IBT 12815</strain>
    </source>
</reference>
<dbReference type="SMART" id="SM01111">
    <property type="entry name" value="CVNH"/>
    <property type="match status" value="1"/>
</dbReference>
<feature type="domain" description="Cyanovirin-N" evidence="1">
    <location>
        <begin position="1"/>
        <end position="107"/>
    </location>
</feature>
<dbReference type="PANTHER" id="PTHR42076">
    <property type="entry name" value="CYANOVIRIN-N HOMOLOG"/>
    <property type="match status" value="1"/>
</dbReference>
<dbReference type="EMBL" id="JAQJAE010000006">
    <property type="protein sequence ID" value="KAJ5588542.1"/>
    <property type="molecule type" value="Genomic_DNA"/>
</dbReference>
<evidence type="ECO:0000259" key="1">
    <source>
        <dbReference type="SMART" id="SM01111"/>
    </source>
</evidence>
<protein>
    <recommendedName>
        <fullName evidence="1">Cyanovirin-N domain-containing protein</fullName>
    </recommendedName>
</protein>